<evidence type="ECO:0000313" key="3">
    <source>
        <dbReference type="Proteomes" id="UP000003835"/>
    </source>
</evidence>
<feature type="transmembrane region" description="Helical" evidence="1">
    <location>
        <begin position="62"/>
        <end position="81"/>
    </location>
</feature>
<dbReference type="Proteomes" id="UP000003835">
    <property type="component" value="Unassembled WGS sequence"/>
</dbReference>
<dbReference type="HOGENOM" id="CLU_067293_1_0_3"/>
<dbReference type="PANTHER" id="PTHR33802">
    <property type="entry name" value="SI:CH211-161H7.5-RELATED"/>
    <property type="match status" value="1"/>
</dbReference>
<dbReference type="STRING" id="118168.MC7420_3769"/>
<name>B4VX96_9CYAN</name>
<feature type="transmembrane region" description="Helical" evidence="1">
    <location>
        <begin position="156"/>
        <end position="176"/>
    </location>
</feature>
<keyword evidence="1" id="KW-0812">Transmembrane</keyword>
<keyword evidence="1" id="KW-0472">Membrane</keyword>
<evidence type="ECO:0000313" key="2">
    <source>
        <dbReference type="EMBL" id="EDX73595.1"/>
    </source>
</evidence>
<proteinExistence type="predicted"/>
<keyword evidence="3" id="KW-1185">Reference proteome</keyword>
<evidence type="ECO:0000256" key="1">
    <source>
        <dbReference type="SAM" id="Phobius"/>
    </source>
</evidence>
<dbReference type="Gene3D" id="1.20.1260.100">
    <property type="entry name" value="TspO/MBR protein"/>
    <property type="match status" value="1"/>
</dbReference>
<feature type="transmembrane region" description="Helical" evidence="1">
    <location>
        <begin position="116"/>
        <end position="135"/>
    </location>
</feature>
<feature type="transmembrane region" description="Helical" evidence="1">
    <location>
        <begin position="233"/>
        <end position="252"/>
    </location>
</feature>
<dbReference type="AlphaFoldDB" id="B4VX96"/>
<organism evidence="2 3">
    <name type="scientific">Coleofasciculus chthonoplastes PCC 7420</name>
    <dbReference type="NCBI Taxonomy" id="118168"/>
    <lineage>
        <taxon>Bacteria</taxon>
        <taxon>Bacillati</taxon>
        <taxon>Cyanobacteriota</taxon>
        <taxon>Cyanophyceae</taxon>
        <taxon>Coleofasciculales</taxon>
        <taxon>Coleofasciculaceae</taxon>
        <taxon>Coleofasciculus</taxon>
    </lineage>
</organism>
<protein>
    <recommendedName>
        <fullName evidence="4">Tryptophan-rich sensory protein</fullName>
    </recommendedName>
</protein>
<feature type="transmembrane region" description="Helical" evidence="1">
    <location>
        <begin position="21"/>
        <end position="42"/>
    </location>
</feature>
<feature type="transmembrane region" description="Helical" evidence="1">
    <location>
        <begin position="188"/>
        <end position="207"/>
    </location>
</feature>
<accession>B4VX96</accession>
<gene>
    <name evidence="2" type="ORF">MC7420_3769</name>
</gene>
<dbReference type="OrthoDB" id="5189031at2"/>
<dbReference type="InterPro" id="IPR038330">
    <property type="entry name" value="TspO/MBR-related_sf"/>
</dbReference>
<dbReference type="eggNOG" id="COG1030">
    <property type="taxonomic scope" value="Bacteria"/>
</dbReference>
<dbReference type="PANTHER" id="PTHR33802:SF1">
    <property type="entry name" value="XK-RELATED PROTEIN"/>
    <property type="match status" value="1"/>
</dbReference>
<keyword evidence="1" id="KW-1133">Transmembrane helix</keyword>
<evidence type="ECO:0008006" key="4">
    <source>
        <dbReference type="Google" id="ProtNLM"/>
    </source>
</evidence>
<sequence length="257" mass="28570">MKRLNSYLNSERLRQVLTLSAILAAFGINVWANIAPIGGLTIGEISNTLFGEIKIIPASYAFAIWGIIYLGLISLGIYQVLPNQRQNTYLRQMGYGLVLASVAQIVWVFLFQYRQFALSLVAMLGILLPLIRVYWRLGIGSVRVSRKEKWYIHIPVSIYLAWISVATILNVAIVLYDFGWNGWGIDPSVWTAIVLLVGAAITATVIIQRSDIAYPLVIAWAYGAIAVRHTDTLMISGVAGGFAIAFILFTGLKRYRD</sequence>
<feature type="transmembrane region" description="Helical" evidence="1">
    <location>
        <begin position="212"/>
        <end position="227"/>
    </location>
</feature>
<reference evidence="2 3" key="1">
    <citation type="submission" date="2008-07" db="EMBL/GenBank/DDBJ databases">
        <authorList>
            <person name="Tandeau de Marsac N."/>
            <person name="Ferriera S."/>
            <person name="Johnson J."/>
            <person name="Kravitz S."/>
            <person name="Beeson K."/>
            <person name="Sutton G."/>
            <person name="Rogers Y.-H."/>
            <person name="Friedman R."/>
            <person name="Frazier M."/>
            <person name="Venter J.C."/>
        </authorList>
    </citation>
    <scope>NUCLEOTIDE SEQUENCE [LARGE SCALE GENOMIC DNA]</scope>
    <source>
        <strain evidence="2 3">PCC 7420</strain>
    </source>
</reference>
<feature type="transmembrane region" description="Helical" evidence="1">
    <location>
        <begin position="93"/>
        <end position="110"/>
    </location>
</feature>
<dbReference type="RefSeq" id="WP_006103296.1">
    <property type="nucleotide sequence ID" value="NZ_DS989857.1"/>
</dbReference>
<dbReference type="EMBL" id="DS989857">
    <property type="protein sequence ID" value="EDX73595.1"/>
    <property type="molecule type" value="Genomic_DNA"/>
</dbReference>